<dbReference type="InterPro" id="IPR015865">
    <property type="entry name" value="Riboflavin_kinase_bac/euk"/>
</dbReference>
<evidence type="ECO:0000256" key="7">
    <source>
        <dbReference type="ARBA" id="ARBA00022630"/>
    </source>
</evidence>
<dbReference type="Proteomes" id="UP000320333">
    <property type="component" value="Unassembled WGS sequence"/>
</dbReference>
<dbReference type="PANTHER" id="PTHR22749">
    <property type="entry name" value="RIBOFLAVIN KINASE/FMN ADENYLYLTRANSFERASE"/>
    <property type="match status" value="1"/>
</dbReference>
<evidence type="ECO:0000256" key="5">
    <source>
        <dbReference type="ARBA" id="ARBA00012105"/>
    </source>
</evidence>
<name>A0A507FLR9_9FUNG</name>
<dbReference type="InterPro" id="IPR023465">
    <property type="entry name" value="Riboflavin_kinase_dom_sf"/>
</dbReference>
<keyword evidence="14" id="KW-0067">ATP-binding</keyword>
<evidence type="ECO:0000256" key="2">
    <source>
        <dbReference type="ARBA" id="ARBA00003572"/>
    </source>
</evidence>
<sequence>MSDIDRPLLVGNDHAVEQPYPVRLRGTVMRGFGRGGKELGIPTANLPEDVSQYAGQFIETGIYYGWASINSSETIYPMVMSFGWNPYYKNEKRSAEVHIMHKFDEDFYEKDLRVIVAGFIRPEKNYTTLEALISDINFDIQVAHSSLARGPYAALKEDIFLKPSPASL</sequence>
<dbReference type="PANTHER" id="PTHR22749:SF6">
    <property type="entry name" value="RIBOFLAVIN KINASE"/>
    <property type="match status" value="1"/>
</dbReference>
<keyword evidence="8" id="KW-0288">FMN</keyword>
<comment type="pathway">
    <text evidence="3">Cofactor biosynthesis; FMN biosynthesis; FMN from riboflavin (ATP route): step 1/1.</text>
</comment>
<evidence type="ECO:0000256" key="16">
    <source>
        <dbReference type="ARBA" id="ARBA00029960"/>
    </source>
</evidence>
<keyword evidence="9" id="KW-0808">Transferase</keyword>
<dbReference type="UniPathway" id="UPA00276">
    <property type="reaction ID" value="UER00406"/>
</dbReference>
<evidence type="ECO:0000256" key="6">
    <source>
        <dbReference type="ARBA" id="ARBA00017394"/>
    </source>
</evidence>
<evidence type="ECO:0000256" key="13">
    <source>
        <dbReference type="ARBA" id="ARBA00022833"/>
    </source>
</evidence>
<keyword evidence="10" id="KW-0479">Metal-binding</keyword>
<dbReference type="AlphaFoldDB" id="A0A507FLR9"/>
<evidence type="ECO:0000256" key="17">
    <source>
        <dbReference type="ARBA" id="ARBA00077632"/>
    </source>
</evidence>
<dbReference type="Pfam" id="PF01687">
    <property type="entry name" value="Flavokinase"/>
    <property type="match status" value="1"/>
</dbReference>
<reference evidence="19 20" key="1">
    <citation type="journal article" date="2019" name="Sci. Rep.">
        <title>Comparative genomics of chytrid fungi reveal insights into the obligate biotrophic and pathogenic lifestyle of Synchytrium endobioticum.</title>
        <authorList>
            <person name="van de Vossenberg B.T.L.H."/>
            <person name="Warris S."/>
            <person name="Nguyen H.D.T."/>
            <person name="van Gent-Pelzer M.P.E."/>
            <person name="Joly D.L."/>
            <person name="van de Geest H.C."/>
            <person name="Bonants P.J.M."/>
            <person name="Smith D.S."/>
            <person name="Levesque C.A."/>
            <person name="van der Lee T.A.J."/>
        </authorList>
    </citation>
    <scope>NUCLEOTIDE SEQUENCE [LARGE SCALE GENOMIC DNA]</scope>
    <source>
        <strain evidence="19 20">CBS 675.73</strain>
    </source>
</reference>
<dbReference type="GO" id="GO:0005739">
    <property type="term" value="C:mitochondrion"/>
    <property type="evidence" value="ECO:0007669"/>
    <property type="project" value="TreeGrafter"/>
</dbReference>
<evidence type="ECO:0000256" key="8">
    <source>
        <dbReference type="ARBA" id="ARBA00022643"/>
    </source>
</evidence>
<dbReference type="SMART" id="SM00904">
    <property type="entry name" value="Flavokinase"/>
    <property type="match status" value="1"/>
</dbReference>
<comment type="similarity">
    <text evidence="4">Belongs to the flavokinase family.</text>
</comment>
<feature type="domain" description="Riboflavin kinase" evidence="18">
    <location>
        <begin position="17"/>
        <end position="148"/>
    </location>
</feature>
<proteinExistence type="inferred from homology"/>
<protein>
    <recommendedName>
        <fullName evidence="6">Riboflavin kinase</fullName>
        <ecNumber evidence="5">2.7.1.26</ecNumber>
    </recommendedName>
    <alternativeName>
        <fullName evidence="17">ATP:riboflavin 5'-phosphotransferase</fullName>
    </alternativeName>
    <alternativeName>
        <fullName evidence="16">Flavin mononucleotide kinase 1</fullName>
    </alternativeName>
    <alternativeName>
        <fullName evidence="15">Flavokinase</fullName>
    </alternativeName>
</protein>
<evidence type="ECO:0000256" key="3">
    <source>
        <dbReference type="ARBA" id="ARBA00005201"/>
    </source>
</evidence>
<dbReference type="STRING" id="246404.A0A507FLR9"/>
<evidence type="ECO:0000256" key="10">
    <source>
        <dbReference type="ARBA" id="ARBA00022723"/>
    </source>
</evidence>
<keyword evidence="20" id="KW-1185">Reference proteome</keyword>
<dbReference type="Gene3D" id="2.40.30.30">
    <property type="entry name" value="Riboflavin kinase-like"/>
    <property type="match status" value="1"/>
</dbReference>
<evidence type="ECO:0000256" key="4">
    <source>
        <dbReference type="ARBA" id="ARBA00010108"/>
    </source>
</evidence>
<dbReference type="EMBL" id="QEAP01000025">
    <property type="protein sequence ID" value="TPX77264.1"/>
    <property type="molecule type" value="Genomic_DNA"/>
</dbReference>
<evidence type="ECO:0000256" key="1">
    <source>
        <dbReference type="ARBA" id="ARBA00001947"/>
    </source>
</evidence>
<gene>
    <name evidence="19" type="primary">FMN1</name>
    <name evidence="19" type="ORF">CcCBS67573_g01484</name>
</gene>
<keyword evidence="11" id="KW-0547">Nucleotide-binding</keyword>
<evidence type="ECO:0000256" key="11">
    <source>
        <dbReference type="ARBA" id="ARBA00022741"/>
    </source>
</evidence>
<evidence type="ECO:0000256" key="9">
    <source>
        <dbReference type="ARBA" id="ARBA00022679"/>
    </source>
</evidence>
<evidence type="ECO:0000259" key="18">
    <source>
        <dbReference type="SMART" id="SM00904"/>
    </source>
</evidence>
<evidence type="ECO:0000256" key="12">
    <source>
        <dbReference type="ARBA" id="ARBA00022777"/>
    </source>
</evidence>
<organism evidence="19 20">
    <name type="scientific">Chytriomyces confervae</name>
    <dbReference type="NCBI Taxonomy" id="246404"/>
    <lineage>
        <taxon>Eukaryota</taxon>
        <taxon>Fungi</taxon>
        <taxon>Fungi incertae sedis</taxon>
        <taxon>Chytridiomycota</taxon>
        <taxon>Chytridiomycota incertae sedis</taxon>
        <taxon>Chytridiomycetes</taxon>
        <taxon>Chytridiales</taxon>
        <taxon>Chytriomycetaceae</taxon>
        <taxon>Chytriomyces</taxon>
    </lineage>
</organism>
<evidence type="ECO:0000256" key="14">
    <source>
        <dbReference type="ARBA" id="ARBA00022840"/>
    </source>
</evidence>
<evidence type="ECO:0000313" key="19">
    <source>
        <dbReference type="EMBL" id="TPX77264.1"/>
    </source>
</evidence>
<evidence type="ECO:0000313" key="20">
    <source>
        <dbReference type="Proteomes" id="UP000320333"/>
    </source>
</evidence>
<comment type="cofactor">
    <cofactor evidence="1">
        <name>Zn(2+)</name>
        <dbReference type="ChEBI" id="CHEBI:29105"/>
    </cofactor>
</comment>
<keyword evidence="7" id="KW-0285">Flavoprotein</keyword>
<comment type="function">
    <text evidence="2">Catalyzes the phosphorylation of riboflavin (vitamin B2) to form flavin mononucleotide (FMN) coenzyme.</text>
</comment>
<keyword evidence="12 19" id="KW-0418">Kinase</keyword>
<comment type="caution">
    <text evidence="19">The sequence shown here is derived from an EMBL/GenBank/DDBJ whole genome shotgun (WGS) entry which is preliminary data.</text>
</comment>
<dbReference type="FunFam" id="2.40.30.30:FF:000002">
    <property type="entry name" value="Riboflavin kinase, putative"/>
    <property type="match status" value="1"/>
</dbReference>
<keyword evidence="13" id="KW-0862">Zinc</keyword>
<dbReference type="GO" id="GO:0008531">
    <property type="term" value="F:riboflavin kinase activity"/>
    <property type="evidence" value="ECO:0007669"/>
    <property type="project" value="UniProtKB-EC"/>
</dbReference>
<dbReference type="GO" id="GO:0009231">
    <property type="term" value="P:riboflavin biosynthetic process"/>
    <property type="evidence" value="ECO:0007669"/>
    <property type="project" value="InterPro"/>
</dbReference>
<dbReference type="SUPFAM" id="SSF82114">
    <property type="entry name" value="Riboflavin kinase-like"/>
    <property type="match status" value="1"/>
</dbReference>
<dbReference type="GO" id="GO:0046872">
    <property type="term" value="F:metal ion binding"/>
    <property type="evidence" value="ECO:0007669"/>
    <property type="project" value="UniProtKB-KW"/>
</dbReference>
<dbReference type="EC" id="2.7.1.26" evidence="5"/>
<dbReference type="GO" id="GO:0005524">
    <property type="term" value="F:ATP binding"/>
    <property type="evidence" value="ECO:0007669"/>
    <property type="project" value="UniProtKB-KW"/>
</dbReference>
<dbReference type="GO" id="GO:0009398">
    <property type="term" value="P:FMN biosynthetic process"/>
    <property type="evidence" value="ECO:0007669"/>
    <property type="project" value="UniProtKB-UniPathway"/>
</dbReference>
<dbReference type="InterPro" id="IPR023468">
    <property type="entry name" value="Riboflavin_kinase"/>
</dbReference>
<accession>A0A507FLR9</accession>
<evidence type="ECO:0000256" key="15">
    <source>
        <dbReference type="ARBA" id="ARBA00029789"/>
    </source>
</evidence>
<dbReference type="OrthoDB" id="276388at2759"/>